<evidence type="ECO:0000256" key="2">
    <source>
        <dbReference type="SAM" id="MobiDB-lite"/>
    </source>
</evidence>
<name>A0ABY5AKS9_9CYAN</name>
<protein>
    <submittedName>
        <fullName evidence="4">SWIM zinc finger family protein</fullName>
    </submittedName>
</protein>
<dbReference type="EMBL" id="CP098611">
    <property type="protein sequence ID" value="USR89802.1"/>
    <property type="molecule type" value="Genomic_DNA"/>
</dbReference>
<keyword evidence="1" id="KW-0863">Zinc-finger</keyword>
<keyword evidence="1" id="KW-0862">Zinc</keyword>
<evidence type="ECO:0000256" key="1">
    <source>
        <dbReference type="PROSITE-ProRule" id="PRU00325"/>
    </source>
</evidence>
<dbReference type="PROSITE" id="PS50966">
    <property type="entry name" value="ZF_SWIM"/>
    <property type="match status" value="1"/>
</dbReference>
<dbReference type="Pfam" id="PF04434">
    <property type="entry name" value="SWIM"/>
    <property type="match status" value="1"/>
</dbReference>
<sequence>MVYSGERLNPNQEQEWWVQQWLDLLQKYRFKKRLERGRNYARQGNVLGIEFRDKKVLAKVQGSEDQPYELSIWLDAFSDEDWQYVVDTLSEQALHSAKLLAGEMPTNIEDVFAANGLRLFPFSLQEVRSRCSCPDKANPCKHIIAVYHLLGDRFGEDPFLLFQLRGRSKEEIIAALRERRADLAEALPSDSPETPNTPATSEDSTQGSPLRVEDFWTYDDPLDPSLVVITPPPTQETVLDVLGPIPLLAQTGNSSLAQTAALEQVRAYFQQVYQTVSQEAIAQAMATPETD</sequence>
<evidence type="ECO:0000259" key="3">
    <source>
        <dbReference type="PROSITE" id="PS50966"/>
    </source>
</evidence>
<keyword evidence="1" id="KW-0479">Metal-binding</keyword>
<keyword evidence="5" id="KW-1185">Reference proteome</keyword>
<dbReference type="Proteomes" id="UP001056708">
    <property type="component" value="Chromosome"/>
</dbReference>
<organism evidence="4 5">
    <name type="scientific">Phormidium yuhuli AB48</name>
    <dbReference type="NCBI Taxonomy" id="2940671"/>
    <lineage>
        <taxon>Bacteria</taxon>
        <taxon>Bacillati</taxon>
        <taxon>Cyanobacteriota</taxon>
        <taxon>Cyanophyceae</taxon>
        <taxon>Oscillatoriophycideae</taxon>
        <taxon>Oscillatoriales</taxon>
        <taxon>Oscillatoriaceae</taxon>
        <taxon>Phormidium</taxon>
        <taxon>Phormidium yuhuli</taxon>
    </lineage>
</organism>
<dbReference type="PANTHER" id="PTHR38133:SF1">
    <property type="entry name" value="SLR1429 PROTEIN"/>
    <property type="match status" value="1"/>
</dbReference>
<feature type="domain" description="SWIM-type" evidence="3">
    <location>
        <begin position="120"/>
        <end position="151"/>
    </location>
</feature>
<proteinExistence type="predicted"/>
<dbReference type="PANTHER" id="PTHR38133">
    <property type="entry name" value="SLR1429 PROTEIN"/>
    <property type="match status" value="1"/>
</dbReference>
<dbReference type="RefSeq" id="WP_252661002.1">
    <property type="nucleotide sequence ID" value="NZ_CP098611.1"/>
</dbReference>
<evidence type="ECO:0000313" key="4">
    <source>
        <dbReference type="EMBL" id="USR89802.1"/>
    </source>
</evidence>
<feature type="compositionally biased region" description="Polar residues" evidence="2">
    <location>
        <begin position="191"/>
        <end position="208"/>
    </location>
</feature>
<feature type="region of interest" description="Disordered" evidence="2">
    <location>
        <begin position="185"/>
        <end position="209"/>
    </location>
</feature>
<dbReference type="InterPro" id="IPR007527">
    <property type="entry name" value="Znf_SWIM"/>
</dbReference>
<reference evidence="4" key="1">
    <citation type="submission" date="2022-06" db="EMBL/GenBank/DDBJ databases">
        <title>Genome sequence of Phormidium yuhuli AB48 isolated from an industrial photobioreactor environment.</title>
        <authorList>
            <person name="Qiu Y."/>
            <person name="Noonan A.J.C."/>
            <person name="Dofher K."/>
            <person name="Koch M."/>
            <person name="Kieft B."/>
            <person name="Lin X."/>
            <person name="Ziels R.M."/>
            <person name="Hallam S.J."/>
        </authorList>
    </citation>
    <scope>NUCLEOTIDE SEQUENCE</scope>
    <source>
        <strain evidence="4">AB48</strain>
    </source>
</reference>
<accession>A0ABY5AKS9</accession>
<gene>
    <name evidence="4" type="ORF">NEA10_13115</name>
</gene>
<evidence type="ECO:0000313" key="5">
    <source>
        <dbReference type="Proteomes" id="UP001056708"/>
    </source>
</evidence>